<reference evidence="2" key="1">
    <citation type="submission" date="2021-06" db="EMBL/GenBank/DDBJ databases">
        <authorList>
            <person name="Kallberg Y."/>
            <person name="Tangrot J."/>
            <person name="Rosling A."/>
        </authorList>
    </citation>
    <scope>NUCLEOTIDE SEQUENCE</scope>
    <source>
        <strain evidence="2">MT106</strain>
    </source>
</reference>
<feature type="region of interest" description="Disordered" evidence="1">
    <location>
        <begin position="60"/>
        <end position="98"/>
    </location>
</feature>
<accession>A0A9N8VJ25</accession>
<dbReference type="InterPro" id="IPR024368">
    <property type="entry name" value="Ecl1/2/3"/>
</dbReference>
<keyword evidence="3" id="KW-1185">Reference proteome</keyword>
<dbReference type="Proteomes" id="UP000789831">
    <property type="component" value="Unassembled WGS sequence"/>
</dbReference>
<feature type="compositionally biased region" description="Low complexity" evidence="1">
    <location>
        <begin position="66"/>
        <end position="91"/>
    </location>
</feature>
<evidence type="ECO:0000313" key="3">
    <source>
        <dbReference type="Proteomes" id="UP000789831"/>
    </source>
</evidence>
<protein>
    <submittedName>
        <fullName evidence="2">713_t:CDS:1</fullName>
    </submittedName>
</protein>
<dbReference type="Pfam" id="PF12855">
    <property type="entry name" value="Ecl1"/>
    <property type="match status" value="1"/>
</dbReference>
<name>A0A9N8VJ25_9GLOM</name>
<sequence>MDHSWCPVCDNHIFAVENLYCSEFCRQKDAQPSSSSPSIITKPSIYDYTKDSFYEFPRCSRKPHQSPYSTPGSSPYTSPLLTHSRTSSSSSYFDPKEDEYYSSSPSNYLYSSEDDLSMSLPPANFPSESFFNAAPITNPALSMFNTITTTTSDSSKPLRKKRSLTDNIRRLFFF</sequence>
<dbReference type="AlphaFoldDB" id="A0A9N8VJ25"/>
<dbReference type="OrthoDB" id="3599883at2759"/>
<dbReference type="EMBL" id="CAJVPL010000133">
    <property type="protein sequence ID" value="CAG8452178.1"/>
    <property type="molecule type" value="Genomic_DNA"/>
</dbReference>
<organism evidence="2 3">
    <name type="scientific">Ambispora gerdemannii</name>
    <dbReference type="NCBI Taxonomy" id="144530"/>
    <lineage>
        <taxon>Eukaryota</taxon>
        <taxon>Fungi</taxon>
        <taxon>Fungi incertae sedis</taxon>
        <taxon>Mucoromycota</taxon>
        <taxon>Glomeromycotina</taxon>
        <taxon>Glomeromycetes</taxon>
        <taxon>Archaeosporales</taxon>
        <taxon>Ambisporaceae</taxon>
        <taxon>Ambispora</taxon>
    </lineage>
</organism>
<comment type="caution">
    <text evidence="2">The sequence shown here is derived from an EMBL/GenBank/DDBJ whole genome shotgun (WGS) entry which is preliminary data.</text>
</comment>
<evidence type="ECO:0000256" key="1">
    <source>
        <dbReference type="SAM" id="MobiDB-lite"/>
    </source>
</evidence>
<proteinExistence type="predicted"/>
<gene>
    <name evidence="2" type="ORF">AGERDE_LOCUS1795</name>
</gene>
<evidence type="ECO:0000313" key="2">
    <source>
        <dbReference type="EMBL" id="CAG8452178.1"/>
    </source>
</evidence>